<evidence type="ECO:0000256" key="1">
    <source>
        <dbReference type="SAM" id="Phobius"/>
    </source>
</evidence>
<keyword evidence="3" id="KW-1185">Reference proteome</keyword>
<keyword evidence="1" id="KW-0472">Membrane</keyword>
<sequence>MKQVELLIYILILVAVVFLIVKHWKTGRKN</sequence>
<keyword evidence="1" id="KW-0812">Transmembrane</keyword>
<reference evidence="2 3" key="1">
    <citation type="submission" date="2016-11" db="EMBL/GenBank/DDBJ databases">
        <authorList>
            <person name="Jaros S."/>
            <person name="Januszkiewicz K."/>
            <person name="Wedrychowicz H."/>
        </authorList>
    </citation>
    <scope>NUCLEOTIDE SEQUENCE [LARGE SCALE GENOMIC DNA]</scope>
    <source>
        <strain evidence="2 3">DSM 26910</strain>
    </source>
</reference>
<evidence type="ECO:0000313" key="2">
    <source>
        <dbReference type="EMBL" id="SHE94637.1"/>
    </source>
</evidence>
<feature type="transmembrane region" description="Helical" evidence="1">
    <location>
        <begin position="6"/>
        <end position="24"/>
    </location>
</feature>
<dbReference type="Proteomes" id="UP000184164">
    <property type="component" value="Unassembled WGS sequence"/>
</dbReference>
<dbReference type="EMBL" id="FQUM01000003">
    <property type="protein sequence ID" value="SHE94637.1"/>
    <property type="molecule type" value="Genomic_DNA"/>
</dbReference>
<dbReference type="AlphaFoldDB" id="A0A1M4XM06"/>
<proteinExistence type="predicted"/>
<accession>A0A1M4XM06</accession>
<keyword evidence="1" id="KW-1133">Transmembrane helix</keyword>
<organism evidence="2 3">
    <name type="scientific">Mariniphaga anaerophila</name>
    <dbReference type="NCBI Taxonomy" id="1484053"/>
    <lineage>
        <taxon>Bacteria</taxon>
        <taxon>Pseudomonadati</taxon>
        <taxon>Bacteroidota</taxon>
        <taxon>Bacteroidia</taxon>
        <taxon>Marinilabiliales</taxon>
        <taxon>Prolixibacteraceae</taxon>
        <taxon>Mariniphaga</taxon>
    </lineage>
</organism>
<gene>
    <name evidence="2" type="ORF">SAMN05444274_10354</name>
</gene>
<name>A0A1M4XM06_9BACT</name>
<protein>
    <submittedName>
        <fullName evidence="2">Uncharacterized protein</fullName>
    </submittedName>
</protein>
<evidence type="ECO:0000313" key="3">
    <source>
        <dbReference type="Proteomes" id="UP000184164"/>
    </source>
</evidence>